<evidence type="ECO:0000256" key="1">
    <source>
        <dbReference type="ARBA" id="ARBA00023015"/>
    </source>
</evidence>
<name>A0ABD6DTF2_9EURY</name>
<proteinExistence type="predicted"/>
<dbReference type="PANTHER" id="PTHR34236">
    <property type="entry name" value="DIMETHYL SULFOXIDE REDUCTASE TRANSCRIPTIONAL ACTIVATOR"/>
    <property type="match status" value="1"/>
</dbReference>
<evidence type="ECO:0000313" key="4">
    <source>
        <dbReference type="EMBL" id="MFD1684290.1"/>
    </source>
</evidence>
<keyword evidence="1" id="KW-0805">Transcription regulation</keyword>
<keyword evidence="5" id="KW-1185">Reference proteome</keyword>
<dbReference type="InterPro" id="IPR007050">
    <property type="entry name" value="HTH_bacterioopsin"/>
</dbReference>
<dbReference type="AlphaFoldDB" id="A0ABD6DTF2"/>
<organism evidence="4 5">
    <name type="scientific">Halobellus litoreus</name>
    <dbReference type="NCBI Taxonomy" id="755310"/>
    <lineage>
        <taxon>Archaea</taxon>
        <taxon>Methanobacteriati</taxon>
        <taxon>Methanobacteriota</taxon>
        <taxon>Stenosarchaea group</taxon>
        <taxon>Halobacteria</taxon>
        <taxon>Halobacteriales</taxon>
        <taxon>Haloferacaceae</taxon>
        <taxon>Halobellus</taxon>
    </lineage>
</organism>
<evidence type="ECO:0000256" key="2">
    <source>
        <dbReference type="ARBA" id="ARBA00023163"/>
    </source>
</evidence>
<dbReference type="PANTHER" id="PTHR34236:SF1">
    <property type="entry name" value="DIMETHYL SULFOXIDE REDUCTASE TRANSCRIPTIONAL ACTIVATOR"/>
    <property type="match status" value="1"/>
</dbReference>
<feature type="domain" description="HTH bat-type" evidence="3">
    <location>
        <begin position="183"/>
        <end position="235"/>
    </location>
</feature>
<reference evidence="4 5" key="1">
    <citation type="journal article" date="2019" name="Int. J. Syst. Evol. Microbiol.">
        <title>The Global Catalogue of Microorganisms (GCM) 10K type strain sequencing project: providing services to taxonomists for standard genome sequencing and annotation.</title>
        <authorList>
            <consortium name="The Broad Institute Genomics Platform"/>
            <consortium name="The Broad Institute Genome Sequencing Center for Infectious Disease"/>
            <person name="Wu L."/>
            <person name="Ma J."/>
        </authorList>
    </citation>
    <scope>NUCLEOTIDE SEQUENCE [LARGE SCALE GENOMIC DNA]</scope>
    <source>
        <strain evidence="4 5">CGMCC 1.10387</strain>
    </source>
</reference>
<keyword evidence="2" id="KW-0804">Transcription</keyword>
<dbReference type="Pfam" id="PF04967">
    <property type="entry name" value="HTH_10"/>
    <property type="match status" value="1"/>
</dbReference>
<comment type="caution">
    <text evidence="4">The sequence shown here is derived from an EMBL/GenBank/DDBJ whole genome shotgun (WGS) entry which is preliminary data.</text>
</comment>
<gene>
    <name evidence="4" type="ORF">ACFSAS_01550</name>
</gene>
<accession>A0ABD6DTF2</accession>
<sequence length="252" mass="28113">MRNGSLSHGKTPIMLEYTFSIKHRGCWTASLNDAFPAVRATIIYSYRLTGTSITMVELTRIEEGELDELVAWLEDHPVMNTSQLVSYDDRRQKAFVSLAGDYDTDTEPVLNVLLRNNCFPTIPATVARGREHWSVLASNHEQVSTAHDELRQIGSVDVDSLRSPDLDGLLTGLTEVKEAVQDLSPRQLEVLSRAIEEGYYDSPRSCNIEELAELDSANTSTVGEHLRRSEAKILKAVAPMLDRPKELGARTN</sequence>
<dbReference type="EMBL" id="JBHUDP010000001">
    <property type="protein sequence ID" value="MFD1684290.1"/>
    <property type="molecule type" value="Genomic_DNA"/>
</dbReference>
<evidence type="ECO:0000313" key="5">
    <source>
        <dbReference type="Proteomes" id="UP001597092"/>
    </source>
</evidence>
<protein>
    <submittedName>
        <fullName evidence="4">Helix-turn-helix domain-containing protein</fullName>
    </submittedName>
</protein>
<dbReference type="Proteomes" id="UP001597092">
    <property type="component" value="Unassembled WGS sequence"/>
</dbReference>
<dbReference type="RefSeq" id="WP_256308220.1">
    <property type="nucleotide sequence ID" value="NZ_JANHAW010000002.1"/>
</dbReference>
<evidence type="ECO:0000259" key="3">
    <source>
        <dbReference type="Pfam" id="PF04967"/>
    </source>
</evidence>